<dbReference type="GO" id="GO:0008168">
    <property type="term" value="F:methyltransferase activity"/>
    <property type="evidence" value="ECO:0007669"/>
    <property type="project" value="UniProtKB-KW"/>
</dbReference>
<dbReference type="PANTHER" id="PTHR13369">
    <property type="match status" value="1"/>
</dbReference>
<dbReference type="RefSeq" id="WP_089659890.1">
    <property type="nucleotide sequence ID" value="NZ_FNGH01000015.1"/>
</dbReference>
<reference evidence="3" key="1">
    <citation type="submission" date="2016-10" db="EMBL/GenBank/DDBJ databases">
        <authorList>
            <person name="Varghese N."/>
            <person name="Submissions S."/>
        </authorList>
    </citation>
    <scope>NUCLEOTIDE SEQUENCE [LARGE SCALE GENOMIC DNA]</scope>
    <source>
        <strain evidence="3">AAP</strain>
    </source>
</reference>
<dbReference type="InterPro" id="IPR029063">
    <property type="entry name" value="SAM-dependent_MTases_sf"/>
</dbReference>
<keyword evidence="3" id="KW-1185">Reference proteome</keyword>
<proteinExistence type="predicted"/>
<keyword evidence="2" id="KW-0489">Methyltransferase</keyword>
<feature type="domain" description="Methyltransferase" evidence="1">
    <location>
        <begin position="110"/>
        <end position="230"/>
    </location>
</feature>
<dbReference type="AlphaFoldDB" id="A0A1G9UHL6"/>
<evidence type="ECO:0000313" key="3">
    <source>
        <dbReference type="Proteomes" id="UP000199107"/>
    </source>
</evidence>
<dbReference type="SUPFAM" id="SSF53335">
    <property type="entry name" value="S-adenosyl-L-methionine-dependent methyltransferases"/>
    <property type="match status" value="1"/>
</dbReference>
<dbReference type="GO" id="GO:0032259">
    <property type="term" value="P:methylation"/>
    <property type="evidence" value="ECO:0007669"/>
    <property type="project" value="UniProtKB-KW"/>
</dbReference>
<dbReference type="OrthoDB" id="5298194at2"/>
<evidence type="ECO:0000313" key="2">
    <source>
        <dbReference type="EMBL" id="SDM59408.1"/>
    </source>
</evidence>
<dbReference type="InterPro" id="IPR025714">
    <property type="entry name" value="Methyltranfer_dom"/>
</dbReference>
<sequence>MTSHAQRFDKLSRLLGEWQSLWRSVPFHQHTPDWATTHPALFEAAMRLDDAGLEELRDDDPYVSVVSLARHPLAEYLPLDQLAALCEVPTVSTPRSSLPASWGVHVGGRKWRQIEAFVPHVPCDPGAHLVEWCAGKGHLARALSSLHHQAVTALEWQPALCRDGKQLAARQGARVTMVEQDVMATSAADRLSASSQLVALHACGDLHVRLLALAAERGAGVTLAPCCYQRTAAAHYRPLSTMGRALVERDGLVLPRDTLALAVQETVTAPRQVRRQRRRNSAWRLAFDLLQRQSRDVDSYLPVPSLAYGRMPPTLAEFCAWAAERKGVTLPVRIDWAALEARGWQRQAEVERLEVVRQLFRRPLELWLVLDRVLMLEEAGYRVSLGTFCQRQLTPRNLLIQAVPHGEYQASTTRGAP</sequence>
<dbReference type="Gene3D" id="3.40.50.150">
    <property type="entry name" value="Vaccinia Virus protein VP39"/>
    <property type="match status" value="1"/>
</dbReference>
<evidence type="ECO:0000259" key="1">
    <source>
        <dbReference type="Pfam" id="PF13679"/>
    </source>
</evidence>
<gene>
    <name evidence="2" type="ORF">SAMN05192555_11565</name>
</gene>
<dbReference type="STRING" id="48727.SAMN05192555_11565"/>
<accession>A0A1G9UHL6</accession>
<keyword evidence="2" id="KW-0808">Transferase</keyword>
<dbReference type="Proteomes" id="UP000199107">
    <property type="component" value="Unassembled WGS sequence"/>
</dbReference>
<dbReference type="EMBL" id="FNGH01000015">
    <property type="protein sequence ID" value="SDM59408.1"/>
    <property type="molecule type" value="Genomic_DNA"/>
</dbReference>
<dbReference type="PANTHER" id="PTHR13369:SF0">
    <property type="entry name" value="GLUTATHIONE S-TRANSFERASE C-TERMINAL DOMAIN-CONTAINING PROTEIN"/>
    <property type="match status" value="1"/>
</dbReference>
<name>A0A1G9UHL6_9GAMM</name>
<protein>
    <submittedName>
        <fullName evidence="2">Methyltransferase domain-containing protein</fullName>
    </submittedName>
</protein>
<dbReference type="Pfam" id="PF13679">
    <property type="entry name" value="Methyltransf_32"/>
    <property type="match status" value="1"/>
</dbReference>
<organism evidence="2 3">
    <name type="scientific">Franzmannia pantelleriensis</name>
    <dbReference type="NCBI Taxonomy" id="48727"/>
    <lineage>
        <taxon>Bacteria</taxon>
        <taxon>Pseudomonadati</taxon>
        <taxon>Pseudomonadota</taxon>
        <taxon>Gammaproteobacteria</taxon>
        <taxon>Oceanospirillales</taxon>
        <taxon>Halomonadaceae</taxon>
        <taxon>Franzmannia</taxon>
    </lineage>
</organism>